<dbReference type="InterPro" id="IPR000873">
    <property type="entry name" value="AMP-dep_synth/lig_dom"/>
</dbReference>
<proteinExistence type="predicted"/>
<dbReference type="Pfam" id="PF00501">
    <property type="entry name" value="AMP-binding"/>
    <property type="match status" value="1"/>
</dbReference>
<gene>
    <name evidence="2" type="primary">nrps</name>
</gene>
<dbReference type="EMBL" id="JX008792">
    <property type="protein sequence ID" value="AFP49734.1"/>
    <property type="molecule type" value="Genomic_DNA"/>
</dbReference>
<dbReference type="GO" id="GO:0044550">
    <property type="term" value="P:secondary metabolite biosynthetic process"/>
    <property type="evidence" value="ECO:0007669"/>
    <property type="project" value="TreeGrafter"/>
</dbReference>
<dbReference type="SUPFAM" id="SSF56801">
    <property type="entry name" value="Acetyl-CoA synthetase-like"/>
    <property type="match status" value="1"/>
</dbReference>
<protein>
    <submittedName>
        <fullName evidence="2">NRPS</fullName>
    </submittedName>
</protein>
<dbReference type="AlphaFoldDB" id="J7FPK3"/>
<dbReference type="GO" id="GO:0043041">
    <property type="term" value="P:amino acid activation for nonribosomal peptide biosynthetic process"/>
    <property type="evidence" value="ECO:0007669"/>
    <property type="project" value="TreeGrafter"/>
</dbReference>
<dbReference type="PANTHER" id="PTHR45527">
    <property type="entry name" value="NONRIBOSOMAL PEPTIDE SYNTHETASE"/>
    <property type="match status" value="1"/>
</dbReference>
<accession>J7FPK3</accession>
<dbReference type="Gene3D" id="3.40.50.980">
    <property type="match status" value="1"/>
</dbReference>
<dbReference type="GO" id="GO:0031177">
    <property type="term" value="F:phosphopantetheine binding"/>
    <property type="evidence" value="ECO:0007669"/>
    <property type="project" value="TreeGrafter"/>
</dbReference>
<dbReference type="Gene3D" id="2.30.38.10">
    <property type="entry name" value="Luciferase, Domain 3"/>
    <property type="match status" value="1"/>
</dbReference>
<sequence>HSAIVNHTVWVVSDVWRGKPLRFLHRMSLSFDASNLEIYGPLTSGGTVVLTPSRTGIDMDELRELVTGGRIDVLGVTPPVLREILAVRGLAGTGLRWLMCGGEALEPDLVAECAAQVPGIEVINFYGPTETCVNSTYLPARLHQGPGPLPIGSPIRDTSVYVVDETLRPVPDGEAGELLIGGAGVTRGYHGLPGLTAERFIPDPFGPPGARLYRT</sequence>
<feature type="non-terminal residue" evidence="2">
    <location>
        <position position="1"/>
    </location>
</feature>
<name>J7FPK3_9ACTN</name>
<feature type="non-terminal residue" evidence="2">
    <location>
        <position position="215"/>
    </location>
</feature>
<dbReference type="GO" id="GO:0005829">
    <property type="term" value="C:cytosol"/>
    <property type="evidence" value="ECO:0007669"/>
    <property type="project" value="TreeGrafter"/>
</dbReference>
<evidence type="ECO:0000259" key="1">
    <source>
        <dbReference type="Pfam" id="PF00501"/>
    </source>
</evidence>
<organism evidence="2">
    <name type="scientific">Streptomyces sp. AS25-10</name>
    <dbReference type="NCBI Taxonomy" id="1211507"/>
    <lineage>
        <taxon>Bacteria</taxon>
        <taxon>Bacillati</taxon>
        <taxon>Actinomycetota</taxon>
        <taxon>Actinomycetes</taxon>
        <taxon>Kitasatosporales</taxon>
        <taxon>Streptomycetaceae</taxon>
        <taxon>Streptomyces</taxon>
    </lineage>
</organism>
<evidence type="ECO:0000313" key="2">
    <source>
        <dbReference type="EMBL" id="AFP49734.1"/>
    </source>
</evidence>
<feature type="domain" description="AMP-dependent synthetase/ligase" evidence="1">
    <location>
        <begin position="1"/>
        <end position="190"/>
    </location>
</feature>
<dbReference type="PANTHER" id="PTHR45527:SF1">
    <property type="entry name" value="FATTY ACID SYNTHASE"/>
    <property type="match status" value="1"/>
</dbReference>
<reference evidence="2" key="1">
    <citation type="submission" date="2012-05" db="EMBL/GenBank/DDBJ databases">
        <title>Investigation of Non-ribosomal Peptide Synthetases (NRPSs) Genes in Terrestrial Streptomyces Strains.</title>
        <authorList>
            <person name="Ince Yilmaz E."/>
        </authorList>
    </citation>
    <scope>NUCLEOTIDE SEQUENCE</scope>
    <source>
        <strain evidence="2">AS25-10</strain>
    </source>
</reference>